<dbReference type="Pfam" id="PF16589">
    <property type="entry name" value="BRCT_2"/>
    <property type="match status" value="1"/>
</dbReference>
<organism evidence="6 7">
    <name type="scientific">Basidiobolus ranarum</name>
    <dbReference type="NCBI Taxonomy" id="34480"/>
    <lineage>
        <taxon>Eukaryota</taxon>
        <taxon>Fungi</taxon>
        <taxon>Fungi incertae sedis</taxon>
        <taxon>Zoopagomycota</taxon>
        <taxon>Entomophthoromycotina</taxon>
        <taxon>Basidiobolomycetes</taxon>
        <taxon>Basidiobolales</taxon>
        <taxon>Basidiobolaceae</taxon>
        <taxon>Basidiobolus</taxon>
    </lineage>
</organism>
<feature type="compositionally biased region" description="Polar residues" evidence="4">
    <location>
        <begin position="280"/>
        <end position="305"/>
    </location>
</feature>
<dbReference type="PANTHER" id="PTHR23196">
    <property type="entry name" value="PAX TRANSCRIPTION ACTIVATION DOMAIN INTERACTING PROTEIN"/>
    <property type="match status" value="1"/>
</dbReference>
<feature type="compositionally biased region" description="Basic and acidic residues" evidence="4">
    <location>
        <begin position="394"/>
        <end position="405"/>
    </location>
</feature>
<dbReference type="SUPFAM" id="SSF49879">
    <property type="entry name" value="SMAD/FHA domain"/>
    <property type="match status" value="1"/>
</dbReference>
<proteinExistence type="predicted"/>
<dbReference type="InterPro" id="IPR036420">
    <property type="entry name" value="BRCT_dom_sf"/>
</dbReference>
<evidence type="ECO:0000256" key="3">
    <source>
        <dbReference type="ARBA" id="ARBA00023242"/>
    </source>
</evidence>
<evidence type="ECO:0000259" key="5">
    <source>
        <dbReference type="PROSITE" id="PS50172"/>
    </source>
</evidence>
<comment type="caution">
    <text evidence="6">The sequence shown here is derived from an EMBL/GenBank/DDBJ whole genome shotgun (WGS) entry which is preliminary data.</text>
</comment>
<feature type="compositionally biased region" description="Basic and acidic residues" evidence="4">
    <location>
        <begin position="421"/>
        <end position="443"/>
    </location>
</feature>
<accession>A0ABR2VPL2</accession>
<dbReference type="SMART" id="SM00292">
    <property type="entry name" value="BRCT"/>
    <property type="match status" value="1"/>
</dbReference>
<keyword evidence="3" id="KW-0539">Nucleus</keyword>
<dbReference type="EMBL" id="JASJQH010008521">
    <property type="protein sequence ID" value="KAK9688271.1"/>
    <property type="molecule type" value="Genomic_DNA"/>
</dbReference>
<comment type="subcellular location">
    <subcellularLocation>
        <location evidence="1">Nucleus</location>
    </subcellularLocation>
</comment>
<feature type="compositionally biased region" description="Basic residues" evidence="4">
    <location>
        <begin position="329"/>
        <end position="340"/>
    </location>
</feature>
<feature type="domain" description="BRCT" evidence="5">
    <location>
        <begin position="568"/>
        <end position="646"/>
    </location>
</feature>
<evidence type="ECO:0000313" key="7">
    <source>
        <dbReference type="Proteomes" id="UP001479436"/>
    </source>
</evidence>
<keyword evidence="7" id="KW-1185">Reference proteome</keyword>
<evidence type="ECO:0000313" key="6">
    <source>
        <dbReference type="EMBL" id="KAK9688271.1"/>
    </source>
</evidence>
<name>A0ABR2VPL2_9FUNG</name>
<dbReference type="Proteomes" id="UP001479436">
    <property type="component" value="Unassembled WGS sequence"/>
</dbReference>
<evidence type="ECO:0000256" key="4">
    <source>
        <dbReference type="SAM" id="MobiDB-lite"/>
    </source>
</evidence>
<feature type="compositionally biased region" description="Polar residues" evidence="4">
    <location>
        <begin position="205"/>
        <end position="217"/>
    </location>
</feature>
<evidence type="ECO:0000256" key="1">
    <source>
        <dbReference type="ARBA" id="ARBA00004123"/>
    </source>
</evidence>
<gene>
    <name evidence="6" type="primary">MDC1</name>
    <name evidence="6" type="ORF">K7432_014460</name>
</gene>
<feature type="region of interest" description="Disordered" evidence="4">
    <location>
        <begin position="519"/>
        <end position="550"/>
    </location>
</feature>
<dbReference type="InterPro" id="IPR001357">
    <property type="entry name" value="BRCT_dom"/>
</dbReference>
<feature type="region of interest" description="Disordered" evidence="4">
    <location>
        <begin position="201"/>
        <end position="507"/>
    </location>
</feature>
<feature type="compositionally biased region" description="Basic and acidic residues" evidence="4">
    <location>
        <begin position="483"/>
        <end position="507"/>
    </location>
</feature>
<sequence>MKSSNKPLAKLQTESVLGPKEILLYTGITTLGRSELCTVRVELPEIAPIHARFDIEFGEHFISSPAQDLIRFGEKSLRAGREYQLLTGRKITLGPLVYRYQILEQHEEEEDLMNLPGQQSSTVNNSFKFLQPSDEENSEEDSIRLSYLTKPDTVPMEIEAHTVATIPMSDSEFLKHDEIEPTLPLNDEPDASDTTIDYEEEGHQTAPTQPMSRQETLPSVIPFENDKNSIESMIRNTASRGKKPPPRIQDSDDDDGTDTTSESFPSLDKILGDLEPNPPTMNTTQESNINSSPAENISSKSTENSPKLLKSSPVGHRQDKRNSTDRSKAPARRNPARAKRLIIQEDSSTDDSDLEPMQESKSVERVSPINHMNPIENEKLSPVVSLTRRKPKKTNTDTDHEELKEVSLPSVTGGNKRSKRGKEDAKEMTSKKPRNSGKERIKVDLSVPLELAESSEIAEKCAPSPDKIPSKRNAKNRASSKNEALKTKDARSRGKRDNQVDSPDLKKELTIVVEQPVKAAETSSLNTSASNLDSSFEDENGSRKYPGRSKRKSMYAGLGSLLPCSISKPRVVFTGFTDPSKAKCVEQLGGTMEESWKNATHIVATNIKRTSKFLCGLCSGKPIVSPEWVDRSLIEKHFIDETDFELIDTNAEKQYDFRLSESLMRARHFPLMKGIKVFTTKKVNAGIREIAEVAGAELVSVLPSSPSTTKPPDFIVIGTEQDAKECTQISKEGFPVYLTEFVSIGALRQELDFENHQFVMSKRRTSSRRRS</sequence>
<dbReference type="PANTHER" id="PTHR23196:SF1">
    <property type="entry name" value="PAX-INTERACTING PROTEIN 1"/>
    <property type="match status" value="1"/>
</dbReference>
<dbReference type="InterPro" id="IPR008984">
    <property type="entry name" value="SMAD_FHA_dom_sf"/>
</dbReference>
<feature type="compositionally biased region" description="Acidic residues" evidence="4">
    <location>
        <begin position="347"/>
        <end position="356"/>
    </location>
</feature>
<feature type="compositionally biased region" description="Polar residues" evidence="4">
    <location>
        <begin position="230"/>
        <end position="239"/>
    </location>
</feature>
<dbReference type="Pfam" id="PF16770">
    <property type="entry name" value="RTT107_BRCT_5"/>
    <property type="match status" value="1"/>
</dbReference>
<feature type="compositionally biased region" description="Basic and acidic residues" evidence="4">
    <location>
        <begin position="316"/>
        <end position="328"/>
    </location>
</feature>
<evidence type="ECO:0000256" key="2">
    <source>
        <dbReference type="ARBA" id="ARBA00022763"/>
    </source>
</evidence>
<feature type="compositionally biased region" description="Polar residues" evidence="4">
    <location>
        <begin position="521"/>
        <end position="534"/>
    </location>
</feature>
<dbReference type="InterPro" id="IPR051579">
    <property type="entry name" value="DDR_Transcriptional_Reg"/>
</dbReference>
<protein>
    <submittedName>
        <fullName evidence="6">Mediator of DNA damage checkpoint protein 1</fullName>
    </submittedName>
</protein>
<dbReference type="SUPFAM" id="SSF52113">
    <property type="entry name" value="BRCT domain"/>
    <property type="match status" value="1"/>
</dbReference>
<keyword evidence="2" id="KW-0227">DNA damage</keyword>
<dbReference type="PROSITE" id="PS50172">
    <property type="entry name" value="BRCT"/>
    <property type="match status" value="1"/>
</dbReference>
<dbReference type="Gene3D" id="3.40.50.10190">
    <property type="entry name" value="BRCT domain"/>
    <property type="match status" value="2"/>
</dbReference>
<dbReference type="CDD" id="cd18432">
    <property type="entry name" value="BRCT_PAXIP1_rpt6_like"/>
    <property type="match status" value="1"/>
</dbReference>
<reference evidence="6 7" key="1">
    <citation type="submission" date="2023-04" db="EMBL/GenBank/DDBJ databases">
        <title>Genome of Basidiobolus ranarum AG-B5.</title>
        <authorList>
            <person name="Stajich J.E."/>
            <person name="Carter-House D."/>
            <person name="Gryganskyi A."/>
        </authorList>
    </citation>
    <scope>NUCLEOTIDE SEQUENCE [LARGE SCALE GENOMIC DNA]</scope>
    <source>
        <strain evidence="6 7">AG-B5</strain>
    </source>
</reference>